<name>A0A0R0L5I7_SOYBN</name>
<comment type="function">
    <text evidence="14">Catalyzes the third of the four reactions of the long-chain fatty acids elongation cycle. This endoplasmic reticulum-bound enzymatic process, allows the addition of two carbons to the chain of long- and very long-chain fatty acids/VLCFAs per cycle. This enzyme catalyzes the dehydration of the 3-hydroxyacyl-CoA intermediate into trans-2,3-enoyl-CoA, within each cycle of fatty acid elongation. Thereby, it participates to the production of VLCFAs of different chain lengths that are involved in multiple biological processes as precursors of membrane lipids and lipid mediators.</text>
</comment>
<dbReference type="InParanoid" id="A0A0R0L5I7"/>
<dbReference type="PANTHER" id="PTHR11035:SF3">
    <property type="entry name" value="VERY-LONG-CHAIN (3R)-3-HYDROXYACYL-COA DEHYDRATASE"/>
    <property type="match status" value="1"/>
</dbReference>
<dbReference type="UniPathway" id="UPA00094"/>
<dbReference type="Gramene" id="KRH74494">
    <property type="protein sequence ID" value="KRH74494"/>
    <property type="gene ID" value="GLYMA_01G023400"/>
</dbReference>
<evidence type="ECO:0000313" key="15">
    <source>
        <dbReference type="EMBL" id="KRH74494.1"/>
    </source>
</evidence>
<evidence type="ECO:0000256" key="9">
    <source>
        <dbReference type="ARBA" id="ARBA00023098"/>
    </source>
</evidence>
<reference evidence="15 16" key="1">
    <citation type="journal article" date="2010" name="Nature">
        <title>Genome sequence of the palaeopolyploid soybean.</title>
        <authorList>
            <person name="Schmutz J."/>
            <person name="Cannon S.B."/>
            <person name="Schlueter J."/>
            <person name="Ma J."/>
            <person name="Mitros T."/>
            <person name="Nelson W."/>
            <person name="Hyten D.L."/>
            <person name="Song Q."/>
            <person name="Thelen J.J."/>
            <person name="Cheng J."/>
            <person name="Xu D."/>
            <person name="Hellsten U."/>
            <person name="May G.D."/>
            <person name="Yu Y."/>
            <person name="Sakurai T."/>
            <person name="Umezawa T."/>
            <person name="Bhattacharyya M.K."/>
            <person name="Sandhu D."/>
            <person name="Valliyodan B."/>
            <person name="Lindquist E."/>
            <person name="Peto M."/>
            <person name="Grant D."/>
            <person name="Shu S."/>
            <person name="Goodstein D."/>
            <person name="Barry K."/>
            <person name="Futrell-Griggs M."/>
            <person name="Abernathy B."/>
            <person name="Du J."/>
            <person name="Tian Z."/>
            <person name="Zhu L."/>
            <person name="Gill N."/>
            <person name="Joshi T."/>
            <person name="Libault M."/>
            <person name="Sethuraman A."/>
            <person name="Zhang X.-C."/>
            <person name="Shinozaki K."/>
            <person name="Nguyen H.T."/>
            <person name="Wing R.A."/>
            <person name="Cregan P."/>
            <person name="Specht J."/>
            <person name="Grimwood J."/>
            <person name="Rokhsar D."/>
            <person name="Stacey G."/>
            <person name="Shoemaker R.C."/>
            <person name="Jackson S.A."/>
        </authorList>
    </citation>
    <scope>NUCLEOTIDE SEQUENCE [LARGE SCALE GENOMIC DNA]</scope>
    <source>
        <strain evidence="16">cv. Williams 82</strain>
        <tissue evidence="15">Callus</tissue>
    </source>
</reference>
<comment type="pathway">
    <text evidence="2 14">Lipid metabolism; fatty acid biosynthesis.</text>
</comment>
<keyword evidence="8" id="KW-1133">Transmembrane helix</keyword>
<dbReference type="InterPro" id="IPR007482">
    <property type="entry name" value="Tyr_Pase-like_PTPLA"/>
</dbReference>
<keyword evidence="10 14" id="KW-0472">Membrane</keyword>
<evidence type="ECO:0000256" key="6">
    <source>
        <dbReference type="ARBA" id="ARBA00022692"/>
    </source>
</evidence>
<evidence type="ECO:0000256" key="13">
    <source>
        <dbReference type="ARBA" id="ARBA00036671"/>
    </source>
</evidence>
<dbReference type="AlphaFoldDB" id="A0A0R0L5I7"/>
<reference evidence="16" key="2">
    <citation type="submission" date="2018-02" db="UniProtKB">
        <authorList>
            <consortium name="EnsemblPlants"/>
        </authorList>
    </citation>
    <scope>IDENTIFICATION</scope>
    <source>
        <strain evidence="16">Williams 82</strain>
    </source>
</reference>
<comment type="subcellular location">
    <subcellularLocation>
        <location evidence="14">Endoplasmic reticulum membrane</location>
        <topology evidence="14">Multi-pass membrane protein</topology>
    </subcellularLocation>
    <subcellularLocation>
        <location evidence="1">Membrane</location>
        <topology evidence="1">Multi-pass membrane protein</topology>
    </subcellularLocation>
</comment>
<dbReference type="GO" id="GO:0005789">
    <property type="term" value="C:endoplasmic reticulum membrane"/>
    <property type="evidence" value="ECO:0007669"/>
    <property type="project" value="UniProtKB-SubCell"/>
</dbReference>
<evidence type="ECO:0000313" key="16">
    <source>
        <dbReference type="EnsemblPlants" id="KRH74494"/>
    </source>
</evidence>
<dbReference type="EC" id="4.2.1.134" evidence="4 14"/>
<sequence length="99" mass="11130">MAGFFSLLRRLYLTAYNFTFFFADLHKPLLFAQTAAVLEILHGIVGLVRSPVTATFPQIGSRLFLAWGILCLLPPYQSAGLSPSPHEILDQFRHCLVHE</sequence>
<dbReference type="EnsemblPlants" id="KRH74494">
    <property type="protein sequence ID" value="KRH74494"/>
    <property type="gene ID" value="GLYMA_01G023400"/>
</dbReference>
<keyword evidence="11 14" id="KW-0275">Fatty acid biosynthesis</keyword>
<dbReference type="GO" id="GO:0006633">
    <property type="term" value="P:fatty acid biosynthetic process"/>
    <property type="evidence" value="ECO:0007669"/>
    <property type="project" value="UniProtKB-UniPathway"/>
</dbReference>
<reference evidence="15" key="3">
    <citation type="submission" date="2018-07" db="EMBL/GenBank/DDBJ databases">
        <title>WGS assembly of Glycine max.</title>
        <authorList>
            <person name="Schmutz J."/>
            <person name="Cannon S."/>
            <person name="Schlueter J."/>
            <person name="Ma J."/>
            <person name="Mitros T."/>
            <person name="Nelson W."/>
            <person name="Hyten D."/>
            <person name="Song Q."/>
            <person name="Thelen J."/>
            <person name="Cheng J."/>
            <person name="Xu D."/>
            <person name="Hellsten U."/>
            <person name="May G."/>
            <person name="Yu Y."/>
            <person name="Sakurai T."/>
            <person name="Umezawa T."/>
            <person name="Bhattacharyya M."/>
            <person name="Sandhu D."/>
            <person name="Valliyodan B."/>
            <person name="Lindquist E."/>
            <person name="Peto M."/>
            <person name="Grant D."/>
            <person name="Shu S."/>
            <person name="Goodstein D."/>
            <person name="Barry K."/>
            <person name="Futrell-Griggs M."/>
            <person name="Abernathy B."/>
            <person name="Du J."/>
            <person name="Tian Z."/>
            <person name="Zhu L."/>
            <person name="Gill N."/>
            <person name="Joshi T."/>
            <person name="Libault M."/>
            <person name="Sethuraman A."/>
            <person name="Zhang X."/>
            <person name="Shinozaki K."/>
            <person name="Nguyen H."/>
            <person name="Wing R."/>
            <person name="Cregan P."/>
            <person name="Specht J."/>
            <person name="Grimwood J."/>
            <person name="Rokhsar D."/>
            <person name="Stacey G."/>
            <person name="Shoemaker R."/>
            <person name="Jackson S."/>
        </authorList>
    </citation>
    <scope>NUCLEOTIDE SEQUENCE</scope>
    <source>
        <tissue evidence="15">Callus</tissue>
    </source>
</reference>
<organism evidence="15">
    <name type="scientific">Glycine max</name>
    <name type="common">Soybean</name>
    <name type="synonym">Glycine hispida</name>
    <dbReference type="NCBI Taxonomy" id="3847"/>
    <lineage>
        <taxon>Eukaryota</taxon>
        <taxon>Viridiplantae</taxon>
        <taxon>Streptophyta</taxon>
        <taxon>Embryophyta</taxon>
        <taxon>Tracheophyta</taxon>
        <taxon>Spermatophyta</taxon>
        <taxon>Magnoliopsida</taxon>
        <taxon>eudicotyledons</taxon>
        <taxon>Gunneridae</taxon>
        <taxon>Pentapetalae</taxon>
        <taxon>rosids</taxon>
        <taxon>fabids</taxon>
        <taxon>Fabales</taxon>
        <taxon>Fabaceae</taxon>
        <taxon>Papilionoideae</taxon>
        <taxon>50 kb inversion clade</taxon>
        <taxon>NPAAA clade</taxon>
        <taxon>indigoferoid/millettioid clade</taxon>
        <taxon>Phaseoleae</taxon>
        <taxon>Glycine</taxon>
        <taxon>Glycine subgen. Soja</taxon>
    </lineage>
</organism>
<proteinExistence type="inferred from homology"/>
<evidence type="ECO:0000256" key="2">
    <source>
        <dbReference type="ARBA" id="ARBA00005194"/>
    </source>
</evidence>
<evidence type="ECO:0000256" key="10">
    <source>
        <dbReference type="ARBA" id="ARBA00023136"/>
    </source>
</evidence>
<evidence type="ECO:0000256" key="11">
    <source>
        <dbReference type="ARBA" id="ARBA00023160"/>
    </source>
</evidence>
<dbReference type="STRING" id="3847.A0A0R0L5I7"/>
<dbReference type="OrthoDB" id="46988at2759"/>
<evidence type="ECO:0000256" key="4">
    <source>
        <dbReference type="ARBA" id="ARBA00013122"/>
    </source>
</evidence>
<evidence type="ECO:0000313" key="17">
    <source>
        <dbReference type="Proteomes" id="UP000008827"/>
    </source>
</evidence>
<comment type="similarity">
    <text evidence="3 14">Belongs to the very long-chain fatty acids dehydratase HACD family.</text>
</comment>
<protein>
    <recommendedName>
        <fullName evidence="4 14">Very-long-chain (3R)-3-hydroxyacyl-CoA dehydratase</fullName>
        <ecNumber evidence="4 14">4.2.1.134</ecNumber>
    </recommendedName>
</protein>
<keyword evidence="9 14" id="KW-0443">Lipid metabolism</keyword>
<dbReference type="Proteomes" id="UP000008827">
    <property type="component" value="Chromosome 1"/>
</dbReference>
<gene>
    <name evidence="15" type="ORF">GLYMA_01G023400</name>
</gene>
<evidence type="ECO:0000256" key="8">
    <source>
        <dbReference type="ARBA" id="ARBA00022989"/>
    </source>
</evidence>
<dbReference type="PANTHER" id="PTHR11035">
    <property type="entry name" value="VERY-LONG-CHAIN (3R)-3-HYDROXYACYL-COA DEHYDRATASE"/>
    <property type="match status" value="1"/>
</dbReference>
<keyword evidence="12 14" id="KW-0456">Lyase</keyword>
<evidence type="ECO:0000256" key="12">
    <source>
        <dbReference type="ARBA" id="ARBA00023239"/>
    </source>
</evidence>
<accession>A0A0R0L5I7</accession>
<evidence type="ECO:0000256" key="7">
    <source>
        <dbReference type="ARBA" id="ARBA00022832"/>
    </source>
</evidence>
<keyword evidence="6" id="KW-0812">Transmembrane</keyword>
<dbReference type="GO" id="GO:0102158">
    <property type="term" value="F:very-long-chain (3R)-3-hydroxyacyl-CoA dehydratase activity"/>
    <property type="evidence" value="ECO:0007669"/>
    <property type="project" value="UniProtKB-EC"/>
</dbReference>
<comment type="catalytic activity">
    <reaction evidence="13 14">
        <text>a very-long-chain (3R)-3-hydroxyacyl-CoA = a very-long-chain (2E)-enoyl-CoA + H2O</text>
        <dbReference type="Rhea" id="RHEA:45812"/>
        <dbReference type="ChEBI" id="CHEBI:15377"/>
        <dbReference type="ChEBI" id="CHEBI:83728"/>
        <dbReference type="ChEBI" id="CHEBI:85440"/>
        <dbReference type="EC" id="4.2.1.134"/>
    </reaction>
</comment>
<evidence type="ECO:0000256" key="3">
    <source>
        <dbReference type="ARBA" id="ARBA00007811"/>
    </source>
</evidence>
<keyword evidence="14" id="KW-0256">Endoplasmic reticulum</keyword>
<evidence type="ECO:0000256" key="14">
    <source>
        <dbReference type="RuleBase" id="RU363109"/>
    </source>
</evidence>
<keyword evidence="5 14" id="KW-0444">Lipid biosynthesis</keyword>
<dbReference type="EMBL" id="CM000834">
    <property type="protein sequence ID" value="KRH74494.1"/>
    <property type="molecule type" value="Genomic_DNA"/>
</dbReference>
<evidence type="ECO:0000256" key="5">
    <source>
        <dbReference type="ARBA" id="ARBA00022516"/>
    </source>
</evidence>
<dbReference type="Pfam" id="PF04387">
    <property type="entry name" value="PTPLA"/>
    <property type="match status" value="1"/>
</dbReference>
<keyword evidence="17" id="KW-1185">Reference proteome</keyword>
<keyword evidence="7 14" id="KW-0276">Fatty acid metabolism</keyword>
<evidence type="ECO:0000256" key="1">
    <source>
        <dbReference type="ARBA" id="ARBA00004141"/>
    </source>
</evidence>